<dbReference type="Proteomes" id="UP000249829">
    <property type="component" value="Unassembled WGS sequence"/>
</dbReference>
<protein>
    <submittedName>
        <fullName evidence="1">Uncharacterized protein</fullName>
    </submittedName>
</protein>
<sequence length="106" mass="11857">MKKKNLEDQIGQVLMGFATLSPSRMDPLLQFCTRRSPLIFDPALFAALKQLGLFILGSWLVALYPPIYEVLSSLLEAWVWRALVFSNQLGRHSPSQALLQVDVLGA</sequence>
<keyword evidence="2" id="KW-1185">Reference proteome</keyword>
<dbReference type="EMBL" id="KZ825240">
    <property type="protein sequence ID" value="PYI13537.1"/>
    <property type="molecule type" value="Genomic_DNA"/>
</dbReference>
<dbReference type="AlphaFoldDB" id="A0A2V5HNK6"/>
<organism evidence="1 2">
    <name type="scientific">Aspergillus violaceofuscus (strain CBS 115571)</name>
    <dbReference type="NCBI Taxonomy" id="1450538"/>
    <lineage>
        <taxon>Eukaryota</taxon>
        <taxon>Fungi</taxon>
        <taxon>Dikarya</taxon>
        <taxon>Ascomycota</taxon>
        <taxon>Pezizomycotina</taxon>
        <taxon>Eurotiomycetes</taxon>
        <taxon>Eurotiomycetidae</taxon>
        <taxon>Eurotiales</taxon>
        <taxon>Aspergillaceae</taxon>
        <taxon>Aspergillus</taxon>
    </lineage>
</organism>
<accession>A0A2V5HNK6</accession>
<reference evidence="1 2" key="1">
    <citation type="submission" date="2018-02" db="EMBL/GenBank/DDBJ databases">
        <title>The genomes of Aspergillus section Nigri reveals drivers in fungal speciation.</title>
        <authorList>
            <consortium name="DOE Joint Genome Institute"/>
            <person name="Vesth T.C."/>
            <person name="Nybo J."/>
            <person name="Theobald S."/>
            <person name="Brandl J."/>
            <person name="Frisvad J.C."/>
            <person name="Nielsen K.F."/>
            <person name="Lyhne E.K."/>
            <person name="Kogle M.E."/>
            <person name="Kuo A."/>
            <person name="Riley R."/>
            <person name="Clum A."/>
            <person name="Nolan M."/>
            <person name="Lipzen A."/>
            <person name="Salamov A."/>
            <person name="Henrissat B."/>
            <person name="Wiebenga A."/>
            <person name="De vries R.P."/>
            <person name="Grigoriev I.V."/>
            <person name="Mortensen U.H."/>
            <person name="Andersen M.R."/>
            <person name="Baker S.E."/>
        </authorList>
    </citation>
    <scope>NUCLEOTIDE SEQUENCE [LARGE SCALE GENOMIC DNA]</scope>
    <source>
        <strain evidence="1 2">CBS 115571</strain>
    </source>
</reference>
<gene>
    <name evidence="1" type="ORF">BO99DRAFT_407452</name>
</gene>
<evidence type="ECO:0000313" key="1">
    <source>
        <dbReference type="EMBL" id="PYI13537.1"/>
    </source>
</evidence>
<name>A0A2V5HNK6_ASPV1</name>
<evidence type="ECO:0000313" key="2">
    <source>
        <dbReference type="Proteomes" id="UP000249829"/>
    </source>
</evidence>
<proteinExistence type="predicted"/>